<accession>A0A816LI88</accession>
<protein>
    <recommendedName>
        <fullName evidence="4">USP domain-containing protein</fullName>
    </recommendedName>
</protein>
<dbReference type="Proteomes" id="UP000663856">
    <property type="component" value="Unassembled WGS sequence"/>
</dbReference>
<proteinExistence type="predicted"/>
<dbReference type="Gene3D" id="3.90.70.10">
    <property type="entry name" value="Cysteine proteinases"/>
    <property type="match status" value="1"/>
</dbReference>
<evidence type="ECO:0000313" key="2">
    <source>
        <dbReference type="EMBL" id="CAF1941050.1"/>
    </source>
</evidence>
<feature type="non-terminal residue" evidence="2">
    <location>
        <position position="1629"/>
    </location>
</feature>
<name>A0A816LI88_9BILA</name>
<dbReference type="SUPFAM" id="SSF54001">
    <property type="entry name" value="Cysteine proteinases"/>
    <property type="match status" value="1"/>
</dbReference>
<reference evidence="2" key="1">
    <citation type="submission" date="2021-02" db="EMBL/GenBank/DDBJ databases">
        <authorList>
            <person name="Nowell W R."/>
        </authorList>
    </citation>
    <scope>NUCLEOTIDE SEQUENCE</scope>
</reference>
<dbReference type="InterPro" id="IPR038765">
    <property type="entry name" value="Papain-like_cys_pep_sf"/>
</dbReference>
<gene>
    <name evidence="2" type="ORF">WKI299_LOCUS1862</name>
</gene>
<feature type="compositionally biased region" description="Basic and acidic residues" evidence="1">
    <location>
        <begin position="312"/>
        <end position="321"/>
    </location>
</feature>
<organism evidence="2 3">
    <name type="scientific">Rotaria magnacalcarata</name>
    <dbReference type="NCBI Taxonomy" id="392030"/>
    <lineage>
        <taxon>Eukaryota</taxon>
        <taxon>Metazoa</taxon>
        <taxon>Spiralia</taxon>
        <taxon>Gnathifera</taxon>
        <taxon>Rotifera</taxon>
        <taxon>Eurotatoria</taxon>
        <taxon>Bdelloidea</taxon>
        <taxon>Philodinida</taxon>
        <taxon>Philodinidae</taxon>
        <taxon>Rotaria</taxon>
    </lineage>
</organism>
<comment type="caution">
    <text evidence="2">The sequence shown here is derived from an EMBL/GenBank/DDBJ whole genome shotgun (WGS) entry which is preliminary data.</text>
</comment>
<feature type="region of interest" description="Disordered" evidence="1">
    <location>
        <begin position="302"/>
        <end position="321"/>
    </location>
</feature>
<evidence type="ECO:0000256" key="1">
    <source>
        <dbReference type="SAM" id="MobiDB-lite"/>
    </source>
</evidence>
<evidence type="ECO:0000313" key="3">
    <source>
        <dbReference type="Proteomes" id="UP000663856"/>
    </source>
</evidence>
<sequence length="1629" mass="184970">MHPSRRRGRPLKRPVDVDKLIGAFSKLTRSQIGALDTTTWSKKSRTSAPNVWSIMCSHLKLKDDEKNKKWLTHIWQTNMWHVTDEVRKKTSENTNVIDSVKFDVSPIITHDVAVDSPLAEPKETECSITHDVAVGSPSVVPKETGCSSALSNIINVIENCSQSEINTIDSSNRAANLNSSKARANEILDDILTLVNLKEVSPVCNKDSTSPKIQSSTIMNMRPQFIMNSPTKEVCSNEITLTTYWATTVKDDMNWHQLDEIQDFHMSNEDKLFPDFDDLVMDEYQKTTTDNQHNIIHFDEKSISPTANKEQQQTHENTKVSKQCVHNETERGVTSLPDEYRHVIDVLLDRPTIAGQYTADVPSEPISLEIDKSDLDFFQKLVMESKSKKNVTSVETPDARKRDASWIILFEKYVSQVNDSCVFMYQDHHYSTAKSIKSSNKKQFIMSGDAKCNFSSCTCSYHGTVHSNSELIITFEGKIVHSPSEQRARPVRGIHRLAVAEKLTSGLSPDQLRLKELGHLTENNRKFGNYNSVGSSPHVFRKIRSEAKTSLMLDKDLTTSLQKIKEEQAKVINVGKRVPGYLQTITICPLRLIHFTEGALILWNKIGSNVPISWDATGGIVMSRGKRVYYYELTVTNIAPRSVTTKNVSGPSFPITSMLSTTHTTMDLVQWLQDFEAAYRNLYEFKAPFPRPPIVHSDGSLVFQLAAMRFFNGDNTMSAFLKRSWIIVNKKATNEDLSKTVVHSCFAHSSKGVKHQATKFFTKKKVAFALWIMSLLVNSNTVEEMASMWEHICTVLLSPTQNTAYSVSISCLSYAADNVNNDPDKDNFIIRNVKVDSKGEYQYSSTLDQIIDSNIDDDDTENSISEQNACDESESPFRDYFTSVFNDQKTKCAMFANENFQKYNENPYYNPDYLKCILSLYLSVAPIWSNLLMGNLGRYGYRNVEPIQHCGCHNSRTTGISESRLKVIKHTVLQGEVSSRIDQVVQILGSNIRQTEINYSNHYLLNLTRNRSMRAKKLLAEEPWNKRGPPAVTTTSIYSQKLKVSLVAQVKKTLKIKSKADDVVVVSTGKNTFQFKPHPMLSQNQLSWLNSSIQLVLSNSCLVETLLNNFCSSSNAHNSANNPVTIVSDIETNNTTHLNLYPKVEQITIQYLCDILKSPCTKPLGITIVDKYIGDLRKHGPKMYIVNTQEHIPIIQPIGQMSSVKDYLSNVLLHAMHNFIDVPTIFNESCTCSQCHVENVTLTEQQSFLTLYTTNCEGLMLPDVALQNFFINEIKEKNAKTCNACGKESDQNQYRRDIVQLPDTLFMAFMPKKYRNNICYPSYFKYQLKSIIVSTEKQEDNNHYYTFAKYGEQFYRCDDSLIEPVDKALVFERKNLTTIAMYVREQNKNANFAATIGQILFETGKYNVISYGENSHVRMMFDAALEYISGNTKLLSWSYGAVYTCLQCKDENHVFGRDSILFSNDKHVSKSAEISLDDTLLQTKLAPKIRCRQHCEGYTFTRNANYSILEIPAFVFVTFTVDSAKNSTKSSTTDKSNESFHKQIYVTCDLTQSCFNYDLYCFIVVTKDDQTLLVKLISNNEYSVYNNDTKAYEPLLGYHFNDFIIASSTNIVLCYKTNDDLDLFPTFQP</sequence>
<evidence type="ECO:0008006" key="4">
    <source>
        <dbReference type="Google" id="ProtNLM"/>
    </source>
</evidence>
<dbReference type="EMBL" id="CAJNRF010000108">
    <property type="protein sequence ID" value="CAF1941050.1"/>
    <property type="molecule type" value="Genomic_DNA"/>
</dbReference>